<keyword evidence="8 12" id="KW-0413">Isomerase</keyword>
<evidence type="ECO:0000256" key="7">
    <source>
        <dbReference type="ARBA" id="ARBA00023186"/>
    </source>
</evidence>
<gene>
    <name evidence="12 18" type="primary">tig</name>
    <name evidence="19" type="ORF">C6Y08_07495</name>
    <name evidence="21" type="ORF">D6U17_16960</name>
    <name evidence="20" type="ORF">D6U18_14180</name>
    <name evidence="18" type="ORF">OOJ94_00595</name>
</gene>
<comment type="subcellular location">
    <subcellularLocation>
        <location evidence="12">Cytoplasm</location>
    </subcellularLocation>
    <text evidence="12">About half TF is bound to the ribosome near the polypeptide exit tunnel while the other half is free in the cytoplasm.</text>
</comment>
<keyword evidence="7 12" id="KW-0143">Chaperone</keyword>
<dbReference type="InterPro" id="IPR027304">
    <property type="entry name" value="Trigger_fact/SurA_dom_sf"/>
</dbReference>
<evidence type="ECO:0000256" key="1">
    <source>
        <dbReference type="ARBA" id="ARBA00000971"/>
    </source>
</evidence>
<dbReference type="HAMAP" id="MF_00303">
    <property type="entry name" value="Trigger_factor_Tig"/>
    <property type="match status" value="1"/>
</dbReference>
<dbReference type="InterPro" id="IPR037041">
    <property type="entry name" value="Trigger_fac_C_sf"/>
</dbReference>
<evidence type="ECO:0000256" key="4">
    <source>
        <dbReference type="ARBA" id="ARBA00016902"/>
    </source>
</evidence>
<dbReference type="GO" id="GO:0051083">
    <property type="term" value="P:'de novo' cotranslational protein folding"/>
    <property type="evidence" value="ECO:0007669"/>
    <property type="project" value="TreeGrafter"/>
</dbReference>
<dbReference type="Proteomes" id="UP000276249">
    <property type="component" value="Unassembled WGS sequence"/>
</dbReference>
<evidence type="ECO:0000256" key="11">
    <source>
        <dbReference type="ARBA" id="ARBA00029986"/>
    </source>
</evidence>
<dbReference type="GO" id="GO:0015031">
    <property type="term" value="P:protein transport"/>
    <property type="evidence" value="ECO:0007669"/>
    <property type="project" value="UniProtKB-UniRule"/>
</dbReference>
<dbReference type="PANTHER" id="PTHR30560:SF3">
    <property type="entry name" value="TRIGGER FACTOR-LIKE PROTEIN TIG, CHLOROPLASTIC"/>
    <property type="match status" value="1"/>
</dbReference>
<dbReference type="Gene3D" id="3.10.50.40">
    <property type="match status" value="1"/>
</dbReference>
<dbReference type="Pfam" id="PF05697">
    <property type="entry name" value="Trigger_N"/>
    <property type="match status" value="1"/>
</dbReference>
<dbReference type="GeneID" id="49394293"/>
<dbReference type="AlphaFoldDB" id="A0A241RT29"/>
<comment type="function">
    <text evidence="10 12">Involved in protein export. Acts as a chaperone by maintaining the newly synthesized protein in an open conformation. Functions as a peptidyl-prolyl cis-trans isomerase.</text>
</comment>
<organism evidence="18 25">
    <name type="scientific">Lactiplantibacillus pentosus</name>
    <name type="common">Lactobacillus pentosus</name>
    <dbReference type="NCBI Taxonomy" id="1589"/>
    <lineage>
        <taxon>Bacteria</taxon>
        <taxon>Bacillati</taxon>
        <taxon>Bacillota</taxon>
        <taxon>Bacilli</taxon>
        <taxon>Lactobacillales</taxon>
        <taxon>Lactobacillaceae</taxon>
        <taxon>Lactiplantibacillus</taxon>
    </lineage>
</organism>
<dbReference type="SUPFAM" id="SSF54534">
    <property type="entry name" value="FKBP-like"/>
    <property type="match status" value="1"/>
</dbReference>
<sequence length="444" mass="49923">MAAKWEKKEGNQGELTFEIGADKIKEGIDKAFQRTKKNLNVPGFRKGKVPRQIFNQMYGEEALYQDALNIVLPEAYEEAIKDTEIEPVDQPQIDVDSMEKGKPWVLKAVVTVKPEVKLGQYKELSVTRQNTRVYAKDVDAELESRREKQAELVLKEDQPAAKGDTVVIDFKGFVDGEPFEGGESENYSLELGSNSFIPGFEDQLVGVKAGDETEVKVTFPKDYQAEDLQDKEATFKVTVHEVKTKELPELDDEFAKDVDDDVDTLEELKAKIKDELKEQKESAAHDAIEDEALNQAVDNAEIEAIPDAMKEDDIHRQMDQYLANMQQQGIDPKTYYKLTGTTEDDLHKQFAADAERRVKTNLVLEAVVEAENIKPSQDEIAAEVKDLASQYNMEESAVRGALTDDMLSHDIAIRQAVDLIADSAKQNAKADDKKDDKKDDSDKD</sequence>
<protein>
    <recommendedName>
        <fullName evidence="4 12">Trigger factor</fullName>
        <shortName evidence="12">TF</shortName>
        <ecNumber evidence="3 12">5.2.1.8</ecNumber>
    </recommendedName>
    <alternativeName>
        <fullName evidence="11 12">PPIase</fullName>
    </alternativeName>
</protein>
<reference evidence="23 24" key="2">
    <citation type="submission" date="2018-10" db="EMBL/GenBank/DDBJ databases">
        <title>Genome sequences of five Lactobacillus pentosus strains isolated from brines of traditionally fermented spanish-style green table olives and differences between them.</title>
        <authorList>
            <person name="Jimenez Diaz R."/>
        </authorList>
    </citation>
    <scope>NUCLEOTIDE SEQUENCE [LARGE SCALE GENOMIC DNA]</scope>
    <source>
        <strain evidence="20 23">IG10</strain>
        <strain evidence="21 24">IG8</strain>
    </source>
</reference>
<dbReference type="GO" id="GO:0005737">
    <property type="term" value="C:cytoplasm"/>
    <property type="evidence" value="ECO:0007669"/>
    <property type="project" value="UniProtKB-SubCell"/>
</dbReference>
<evidence type="ECO:0000256" key="5">
    <source>
        <dbReference type="ARBA" id="ARBA00022618"/>
    </source>
</evidence>
<dbReference type="Gene3D" id="1.10.3120.10">
    <property type="entry name" value="Trigger factor, C-terminal domain"/>
    <property type="match status" value="1"/>
</dbReference>
<dbReference type="EC" id="5.2.1.8" evidence="3 12"/>
<evidence type="ECO:0000256" key="14">
    <source>
        <dbReference type="RuleBase" id="RU003914"/>
    </source>
</evidence>
<dbReference type="PROSITE" id="PS50059">
    <property type="entry name" value="FKBP_PPIASE"/>
    <property type="match status" value="1"/>
</dbReference>
<keyword evidence="15" id="KW-0175">Coiled coil</keyword>
<dbReference type="PANTHER" id="PTHR30560">
    <property type="entry name" value="TRIGGER FACTOR CHAPERONE AND PEPTIDYL-PROLYL CIS/TRANS ISOMERASE"/>
    <property type="match status" value="1"/>
</dbReference>
<dbReference type="SUPFAM" id="SSF109998">
    <property type="entry name" value="Triger factor/SurA peptide-binding domain-like"/>
    <property type="match status" value="1"/>
</dbReference>
<reference evidence="18" key="3">
    <citation type="submission" date="2022-11" db="EMBL/GenBank/DDBJ databases">
        <authorList>
            <person name="Wang Z."/>
        </authorList>
    </citation>
    <scope>NUCLEOTIDE SEQUENCE</scope>
    <source>
        <strain evidence="18">P2000</strain>
    </source>
</reference>
<evidence type="ECO:0000256" key="13">
    <source>
        <dbReference type="PROSITE-ProRule" id="PRU00277"/>
    </source>
</evidence>
<evidence type="ECO:0000313" key="22">
    <source>
        <dbReference type="Proteomes" id="UP000238378"/>
    </source>
</evidence>
<dbReference type="InterPro" id="IPR008881">
    <property type="entry name" value="Trigger_fac_ribosome-bd_bac"/>
</dbReference>
<dbReference type="Proteomes" id="UP001151834">
    <property type="component" value="Unassembled WGS sequence"/>
</dbReference>
<evidence type="ECO:0000256" key="16">
    <source>
        <dbReference type="SAM" id="MobiDB-lite"/>
    </source>
</evidence>
<feature type="region of interest" description="Disordered" evidence="16">
    <location>
        <begin position="424"/>
        <end position="444"/>
    </location>
</feature>
<name>A0A241RT29_LACPE</name>
<evidence type="ECO:0000256" key="10">
    <source>
        <dbReference type="ARBA" id="ARBA00024849"/>
    </source>
</evidence>
<evidence type="ECO:0000313" key="24">
    <source>
        <dbReference type="Proteomes" id="UP000281061"/>
    </source>
</evidence>
<dbReference type="EMBL" id="JAPEQV010000001">
    <property type="protein sequence ID" value="MDF2311310.1"/>
    <property type="molecule type" value="Genomic_DNA"/>
</dbReference>
<dbReference type="GO" id="GO:0051301">
    <property type="term" value="P:cell division"/>
    <property type="evidence" value="ECO:0007669"/>
    <property type="project" value="UniProtKB-KW"/>
</dbReference>
<dbReference type="GO" id="GO:0044183">
    <property type="term" value="F:protein folding chaperone"/>
    <property type="evidence" value="ECO:0007669"/>
    <property type="project" value="TreeGrafter"/>
</dbReference>
<feature type="domain" description="PPIase FKBP-type" evidence="17">
    <location>
        <begin position="163"/>
        <end position="248"/>
    </location>
</feature>
<evidence type="ECO:0000256" key="15">
    <source>
        <dbReference type="SAM" id="Coils"/>
    </source>
</evidence>
<evidence type="ECO:0000256" key="6">
    <source>
        <dbReference type="ARBA" id="ARBA00023110"/>
    </source>
</evidence>
<dbReference type="Proteomes" id="UP000281061">
    <property type="component" value="Unassembled WGS sequence"/>
</dbReference>
<evidence type="ECO:0000256" key="9">
    <source>
        <dbReference type="ARBA" id="ARBA00023306"/>
    </source>
</evidence>
<comment type="similarity">
    <text evidence="2 12 14">Belongs to the FKBP-type PPIase family. Tig subfamily.</text>
</comment>
<comment type="domain">
    <text evidence="12">Consists of 3 domains; the N-terminus binds the ribosome, the middle domain has PPIase activity, while the C-terminus has intrinsic chaperone activity on its own.</text>
</comment>
<dbReference type="Gene3D" id="3.30.70.1050">
    <property type="entry name" value="Trigger factor ribosome-binding domain"/>
    <property type="match status" value="1"/>
</dbReference>
<evidence type="ECO:0000313" key="19">
    <source>
        <dbReference type="EMBL" id="PRO94894.1"/>
    </source>
</evidence>
<dbReference type="InterPro" id="IPR046357">
    <property type="entry name" value="PPIase_dom_sf"/>
</dbReference>
<dbReference type="EMBL" id="RDCL01000096">
    <property type="protein sequence ID" value="RMW51358.1"/>
    <property type="molecule type" value="Genomic_DNA"/>
</dbReference>
<dbReference type="Pfam" id="PF00254">
    <property type="entry name" value="FKBP_C"/>
    <property type="match status" value="1"/>
</dbReference>
<evidence type="ECO:0000256" key="12">
    <source>
        <dbReference type="HAMAP-Rule" id="MF_00303"/>
    </source>
</evidence>
<dbReference type="Proteomes" id="UP000238378">
    <property type="component" value="Unassembled WGS sequence"/>
</dbReference>
<dbReference type="RefSeq" id="WP_003639016.1">
    <property type="nucleotide sequence ID" value="NZ_BJZC01000010.1"/>
</dbReference>
<feature type="coiled-coil region" evidence="15">
    <location>
        <begin position="255"/>
        <end position="285"/>
    </location>
</feature>
<evidence type="ECO:0000259" key="17">
    <source>
        <dbReference type="PROSITE" id="PS50059"/>
    </source>
</evidence>
<dbReference type="OrthoDB" id="9767721at2"/>
<reference evidence="18" key="4">
    <citation type="journal article" date="2023" name="Front Nutr">
        <title>Lactiplantibacillus pentosus P2020 protects the hyperuricemia and renal inflammation in mice.</title>
        <authorList>
            <person name="Wang Z."/>
            <person name="Song L."/>
            <person name="Li X."/>
            <person name="Xiao Y."/>
            <person name="Huang Y."/>
            <person name="Zhang Y."/>
            <person name="Li J."/>
            <person name="Li M."/>
            <person name="Ren Z."/>
        </authorList>
    </citation>
    <scope>NUCLEOTIDE SEQUENCE</scope>
    <source>
        <strain evidence="18">P2000</strain>
    </source>
</reference>
<keyword evidence="22" id="KW-1185">Reference proteome</keyword>
<dbReference type="GO" id="GO:0043335">
    <property type="term" value="P:protein unfolding"/>
    <property type="evidence" value="ECO:0007669"/>
    <property type="project" value="TreeGrafter"/>
</dbReference>
<dbReference type="InterPro" id="IPR005215">
    <property type="entry name" value="Trig_fac"/>
</dbReference>
<dbReference type="EMBL" id="PVOB01000112">
    <property type="protein sequence ID" value="PRO94894.1"/>
    <property type="molecule type" value="Genomic_DNA"/>
</dbReference>
<dbReference type="GO" id="GO:0003755">
    <property type="term" value="F:peptidyl-prolyl cis-trans isomerase activity"/>
    <property type="evidence" value="ECO:0007669"/>
    <property type="project" value="UniProtKB-UniRule"/>
</dbReference>
<dbReference type="InterPro" id="IPR008880">
    <property type="entry name" value="Trigger_fac_C"/>
</dbReference>
<dbReference type="InterPro" id="IPR036611">
    <property type="entry name" value="Trigger_fac_ribosome-bd_sf"/>
</dbReference>
<reference evidence="19 22" key="1">
    <citation type="submission" date="2018-03" db="EMBL/GenBank/DDBJ databases">
        <title>Draft Genome Sequences of six Lactobacillus pentosus Strains Isolated from Brines of Traditionally Fermented Spanish-Style Green Table Olives.</title>
        <authorList>
            <person name="Calero-Delgado B."/>
            <person name="Martin-Platero A.M."/>
            <person name="Perez-Pulido A.J."/>
            <person name="Benitez-Cabello A."/>
            <person name="Casimiro-Soriguer C.S."/>
            <person name="Martinez-Bueno M."/>
            <person name="Arroyo-Lopez F.N."/>
            <person name="Rodriguez-Gomez F."/>
            <person name="Bautista-Gallego J."/>
            <person name="Garrido-Fernandez A."/>
            <person name="Jimenez-Diaz R."/>
        </authorList>
    </citation>
    <scope>NUCLEOTIDE SEQUENCE [LARGE SCALE GENOMIC DNA]</scope>
    <source>
        <strain evidence="19 22">IG2</strain>
    </source>
</reference>
<evidence type="ECO:0000313" key="23">
    <source>
        <dbReference type="Proteomes" id="UP000276249"/>
    </source>
</evidence>
<dbReference type="SUPFAM" id="SSF102735">
    <property type="entry name" value="Trigger factor ribosome-binding domain"/>
    <property type="match status" value="1"/>
</dbReference>
<evidence type="ECO:0000313" key="21">
    <source>
        <dbReference type="EMBL" id="RMW51358.1"/>
    </source>
</evidence>
<keyword evidence="9 12" id="KW-0131">Cell cycle</keyword>
<feature type="compositionally biased region" description="Basic and acidic residues" evidence="16">
    <location>
        <begin position="428"/>
        <end position="444"/>
    </location>
</feature>
<comment type="catalytic activity">
    <reaction evidence="1 12 13">
        <text>[protein]-peptidylproline (omega=180) = [protein]-peptidylproline (omega=0)</text>
        <dbReference type="Rhea" id="RHEA:16237"/>
        <dbReference type="Rhea" id="RHEA-COMP:10747"/>
        <dbReference type="Rhea" id="RHEA-COMP:10748"/>
        <dbReference type="ChEBI" id="CHEBI:83833"/>
        <dbReference type="ChEBI" id="CHEBI:83834"/>
        <dbReference type="EC" id="5.2.1.8"/>
    </reaction>
</comment>
<evidence type="ECO:0000256" key="3">
    <source>
        <dbReference type="ARBA" id="ARBA00013194"/>
    </source>
</evidence>
<dbReference type="Pfam" id="PF05698">
    <property type="entry name" value="Trigger_C"/>
    <property type="match status" value="1"/>
</dbReference>
<evidence type="ECO:0000313" key="25">
    <source>
        <dbReference type="Proteomes" id="UP001151834"/>
    </source>
</evidence>
<dbReference type="GO" id="GO:0043022">
    <property type="term" value="F:ribosome binding"/>
    <property type="evidence" value="ECO:0007669"/>
    <property type="project" value="TreeGrafter"/>
</dbReference>
<dbReference type="FunFam" id="3.10.50.40:FF:000001">
    <property type="entry name" value="Trigger factor"/>
    <property type="match status" value="1"/>
</dbReference>
<evidence type="ECO:0000256" key="8">
    <source>
        <dbReference type="ARBA" id="ARBA00023235"/>
    </source>
</evidence>
<evidence type="ECO:0000256" key="2">
    <source>
        <dbReference type="ARBA" id="ARBA00005464"/>
    </source>
</evidence>
<accession>A0A241RT29</accession>
<evidence type="ECO:0000313" key="18">
    <source>
        <dbReference type="EMBL" id="MDF2311310.1"/>
    </source>
</evidence>
<dbReference type="InterPro" id="IPR001179">
    <property type="entry name" value="PPIase_FKBP_dom"/>
</dbReference>
<comment type="caution">
    <text evidence="18">The sequence shown here is derived from an EMBL/GenBank/DDBJ whole genome shotgun (WGS) entry which is preliminary data.</text>
</comment>
<dbReference type="NCBIfam" id="TIGR00115">
    <property type="entry name" value="tig"/>
    <property type="match status" value="1"/>
</dbReference>
<evidence type="ECO:0000313" key="20">
    <source>
        <dbReference type="EMBL" id="RMW45015.1"/>
    </source>
</evidence>
<proteinExistence type="inferred from homology"/>
<keyword evidence="5 12" id="KW-0132">Cell division</keyword>
<dbReference type="EMBL" id="RDCJ01000107">
    <property type="protein sequence ID" value="RMW45015.1"/>
    <property type="molecule type" value="Genomic_DNA"/>
</dbReference>
<keyword evidence="6 12" id="KW-0697">Rotamase</keyword>
<dbReference type="PIRSF" id="PIRSF003095">
    <property type="entry name" value="Trigger_factor"/>
    <property type="match status" value="1"/>
</dbReference>
<keyword evidence="12" id="KW-0963">Cytoplasm</keyword>